<evidence type="ECO:0000256" key="3">
    <source>
        <dbReference type="ARBA" id="ARBA00023155"/>
    </source>
</evidence>
<dbReference type="Gene3D" id="1.10.10.60">
    <property type="entry name" value="Homeodomain-like"/>
    <property type="match status" value="1"/>
</dbReference>
<evidence type="ECO:0000256" key="2">
    <source>
        <dbReference type="ARBA" id="ARBA00023125"/>
    </source>
</evidence>
<dbReference type="EMBL" id="ACJE01000007">
    <property type="protein sequence ID" value="EHA25040.1"/>
    <property type="molecule type" value="Genomic_DNA"/>
</dbReference>
<organism evidence="10 11">
    <name type="scientific">Aspergillus niger (strain ATCC 1015 / CBS 113.46 / FGSC A1144 / LSHB Ac4 / NCTC 3858a / NRRL 328 / USDA 3528.7)</name>
    <dbReference type="NCBI Taxonomy" id="380704"/>
    <lineage>
        <taxon>Eukaryota</taxon>
        <taxon>Fungi</taxon>
        <taxon>Dikarya</taxon>
        <taxon>Ascomycota</taxon>
        <taxon>Pezizomycotina</taxon>
        <taxon>Eurotiomycetes</taxon>
        <taxon>Eurotiomycetidae</taxon>
        <taxon>Eurotiales</taxon>
        <taxon>Aspergillaceae</taxon>
        <taxon>Aspergillus</taxon>
        <taxon>Aspergillus subgen. Circumdati</taxon>
    </lineage>
</organism>
<evidence type="ECO:0000313" key="10">
    <source>
        <dbReference type="EMBL" id="EHA25040.1"/>
    </source>
</evidence>
<evidence type="ECO:0000256" key="7">
    <source>
        <dbReference type="SAM" id="MobiDB-lite"/>
    </source>
</evidence>
<reference evidence="10 11" key="1">
    <citation type="journal article" date="2011" name="Genome Res.">
        <title>Comparative genomics of citric-acid-producing Aspergillus niger ATCC 1015 versus enzyme-producing CBS 513.88.</title>
        <authorList>
            <person name="Andersen M.R."/>
            <person name="Salazar M.P."/>
            <person name="Schaap P.J."/>
            <person name="van de Vondervoort P.J."/>
            <person name="Culley D."/>
            <person name="Thykaer J."/>
            <person name="Frisvad J.C."/>
            <person name="Nielsen K.F."/>
            <person name="Albang R."/>
            <person name="Albermann K."/>
            <person name="Berka R.M."/>
            <person name="Braus G.H."/>
            <person name="Braus-Stromeyer S.A."/>
            <person name="Corrochano L.M."/>
            <person name="Dai Z."/>
            <person name="van Dijck P.W."/>
            <person name="Hofmann G."/>
            <person name="Lasure L.L."/>
            <person name="Magnuson J.K."/>
            <person name="Menke H."/>
            <person name="Meijer M."/>
            <person name="Meijer S.L."/>
            <person name="Nielsen J.B."/>
            <person name="Nielsen M.L."/>
            <person name="van Ooyen A.J."/>
            <person name="Pel H.J."/>
            <person name="Poulsen L."/>
            <person name="Samson R.A."/>
            <person name="Stam H."/>
            <person name="Tsang A."/>
            <person name="van den Brink J.M."/>
            <person name="Atkins A."/>
            <person name="Aerts A."/>
            <person name="Shapiro H."/>
            <person name="Pangilinan J."/>
            <person name="Salamov A."/>
            <person name="Lou Y."/>
            <person name="Lindquist E."/>
            <person name="Lucas S."/>
            <person name="Grimwood J."/>
            <person name="Grigoriev I.V."/>
            <person name="Kubicek C.P."/>
            <person name="Martinez D."/>
            <person name="van Peij N.N."/>
            <person name="Roubos J.A."/>
            <person name="Nielsen J."/>
            <person name="Baker S.E."/>
        </authorList>
    </citation>
    <scope>NUCLEOTIDE SEQUENCE [LARGE SCALE GENOMIC DNA]</scope>
    <source>
        <strain evidence="11">ATCC 1015 / CBS 113.46 / FGSC A1144 / LSHB Ac4 / NCTC 3858a / NRRL 328 / USDA 3528.7</strain>
    </source>
</reference>
<dbReference type="CDD" id="cd00086">
    <property type="entry name" value="homeodomain"/>
    <property type="match status" value="1"/>
</dbReference>
<dbReference type="PROSITE" id="PS50071">
    <property type="entry name" value="HOMEOBOX_2"/>
    <property type="match status" value="1"/>
</dbReference>
<name>G3XWS1_ASPNA</name>
<feature type="compositionally biased region" description="Basic residues" evidence="7">
    <location>
        <begin position="1135"/>
        <end position="1144"/>
    </location>
</feature>
<dbReference type="Gene3D" id="3.40.50.1100">
    <property type="match status" value="2"/>
</dbReference>
<dbReference type="SUPFAM" id="SSF55031">
    <property type="entry name" value="Bacterial exopeptidase dimerisation domain"/>
    <property type="match status" value="1"/>
</dbReference>
<dbReference type="InterPro" id="IPR002933">
    <property type="entry name" value="Peptidase_M20"/>
</dbReference>
<dbReference type="PANTHER" id="PTHR42937">
    <property type="match status" value="1"/>
</dbReference>
<dbReference type="OrthoDB" id="10059875at2759"/>
<comment type="caution">
    <text evidence="10">The sequence shown here is derived from an EMBL/GenBank/DDBJ whole genome shotgun (WGS) entry which is preliminary data.</text>
</comment>
<dbReference type="SUPFAM" id="SSF53187">
    <property type="entry name" value="Zn-dependent exopeptidases"/>
    <property type="match status" value="1"/>
</dbReference>
<evidence type="ECO:0000256" key="1">
    <source>
        <dbReference type="ARBA" id="ARBA00006247"/>
    </source>
</evidence>
<dbReference type="SUPFAM" id="SSF46689">
    <property type="entry name" value="Homeodomain-like"/>
    <property type="match status" value="1"/>
</dbReference>
<evidence type="ECO:0000256" key="4">
    <source>
        <dbReference type="ARBA" id="ARBA00023242"/>
    </source>
</evidence>
<dbReference type="CDD" id="cd08013">
    <property type="entry name" value="M20_ArgE_DapE-like"/>
    <property type="match status" value="1"/>
</dbReference>
<dbReference type="GO" id="GO:0008270">
    <property type="term" value="F:zinc ion binding"/>
    <property type="evidence" value="ECO:0007669"/>
    <property type="project" value="UniProtKB-KW"/>
</dbReference>
<dbReference type="GO" id="GO:0016787">
    <property type="term" value="F:hydrolase activity"/>
    <property type="evidence" value="ECO:0007669"/>
    <property type="project" value="InterPro"/>
</dbReference>
<dbReference type="InterPro" id="IPR009057">
    <property type="entry name" value="Homeodomain-like_sf"/>
</dbReference>
<feature type="region of interest" description="Disordered" evidence="7">
    <location>
        <begin position="1016"/>
        <end position="1036"/>
    </location>
</feature>
<dbReference type="SMART" id="SM00355">
    <property type="entry name" value="ZnF_C2H2"/>
    <property type="match status" value="3"/>
</dbReference>
<sequence length="1330" mass="145031">MSAFRRPIYVNPSSSTTSSAGSPGALAFHQQFPGYAPSPLVALPAVAEELGVRAVYLKQESNRFGLPSFKVLGASWAIYQAIRSFVELPEGTPLDILIERVRAQPAPITLLAATEGNHGRAVARVAQQMSLQCRIYVPCTMHTYTQEKIRSEGAEVVVVDGDYDHAVETAATAANQLSQGILVQDTALEGYEEIPAWVVEGYATLLQEADTQLHALGLQNSLVVAPVGVGSFAQAVATYYKSRETPATVVAVEPDTAPCLTHSLQQGHPISVITSPSIMAGMNCGTVSSAAWLLLQQLVDVSLTVSDWESHCAVQDLAAQSIDSGPCGAASLAAIRRLKAEATSPSAFFSPDSVILLLSTEGSRPYEVPMDVSMDEPVALTQLLTRINSSNPTLSKTQGAGEAAITNYLCAWFAHRAIEHHRIETAPGRPSVVGIVRGTGGGASVLLNGHVDTVSLTTYDGDALTGHLGVKDGKEAVFGRGTLDMKGGLAAGLSALLVAREQRLAGDVMVAAVADEEDASQGTQDVIAAGWRADAGIVLEPTNMAIAHAHKGFVWVEVEILGRAAHGSQPADGVDAILNMGHLLQALREYQAQLPVDPVLGPGSLHCGVIQGGEEVSSYPASCTLTLEYRTVPVQTNEKILAELGAILQRLSQEHPDFQYREPRITLWRPSKHVPKDHPVVQKLVQLGAGVLERTPPVQSAPFWCDAALLTEAGTPSVVFGPSGAGLHSREEWVEVDSERRCRRQKKGEWDHLQQSLVLLGIIDVPDRRTSTPQANHRLNSPTALRIQQAVEWELPSCPPAFPNVAALPLFFLQFSSSSSFNALSSLSPSYSQNDYGSLDMLSPDNFGTSQPDATDTTTIIPPPDDYVNVSQWLAGAYRPPVPCTYCQQHRLQCLVIRTTPANPNPVTACSSCVALFRECSLARGEKRHPAGFETVFPVFNHLHGVTEWTEEELTEDDVQQKPRFSRKGAKILRDWLYRNQHAPYPTDEQKAAFAQQTGLTEKQISTWFANARRRHRMVHRTSRPSQIFRSGSPMPIARSVALTPMERWQRSPPDQEPVSESVIQQAIAAADTDAPWNHPSTSGNASPSSHHFASSISSIDSETSQASSESFSSAWSHQSESYVPFPLSDGRPRSQSRRRRPRRQSAAASPYQCTFCVDGFKKKHDWVRHEKSVHLSLESWICSVGSGVLDLAGSEVLRCDFCDFSPLTESHFSTHEFDVCADRPLSERSFRRKDHLIQHFRKFHHCTTVPALRVEACRVVTNDVQSRCGFCQLVLPTWAARADHLAEHFKNGRRMADWSGDWGLEPLYQAMLRDAVLPRDRSVYSEGGS</sequence>
<feature type="domain" description="C2H2-type" evidence="9">
    <location>
        <begin position="1152"/>
        <end position="1180"/>
    </location>
</feature>
<evidence type="ECO:0000259" key="8">
    <source>
        <dbReference type="PROSITE" id="PS50071"/>
    </source>
</evidence>
<keyword evidence="2 6" id="KW-0238">DNA-binding</keyword>
<keyword evidence="5" id="KW-0862">Zinc</keyword>
<proteinExistence type="inferred from homology"/>
<dbReference type="Gene3D" id="3.40.630.10">
    <property type="entry name" value="Zn peptidases"/>
    <property type="match status" value="1"/>
</dbReference>
<dbReference type="PROSITE" id="PS00027">
    <property type="entry name" value="HOMEOBOX_1"/>
    <property type="match status" value="1"/>
</dbReference>
<dbReference type="GO" id="GO:0000981">
    <property type="term" value="F:DNA-binding transcription factor activity, RNA polymerase II-specific"/>
    <property type="evidence" value="ECO:0007669"/>
    <property type="project" value="InterPro"/>
</dbReference>
<dbReference type="InterPro" id="IPR036052">
    <property type="entry name" value="TrpB-like_PALP_sf"/>
</dbReference>
<dbReference type="InterPro" id="IPR013087">
    <property type="entry name" value="Znf_C2H2_type"/>
</dbReference>
<protein>
    <recommendedName>
        <fullName evidence="12">Diaminopropionate ammonia-lyase</fullName>
    </recommendedName>
</protein>
<dbReference type="PROSITE" id="PS00028">
    <property type="entry name" value="ZINC_FINGER_C2H2_1"/>
    <property type="match status" value="1"/>
</dbReference>
<keyword evidence="5" id="KW-0863">Zinc-finger</keyword>
<dbReference type="Proteomes" id="UP000009038">
    <property type="component" value="Unassembled WGS sequence"/>
</dbReference>
<comment type="similarity">
    <text evidence="1">Belongs to the peptidase M20A family.</text>
</comment>
<evidence type="ECO:0008006" key="12">
    <source>
        <dbReference type="Google" id="ProtNLM"/>
    </source>
</evidence>
<dbReference type="InterPro" id="IPR011650">
    <property type="entry name" value="Peptidase_M20_dimer"/>
</dbReference>
<dbReference type="NCBIfam" id="NF006058">
    <property type="entry name" value="PRK08206.1"/>
    <property type="match status" value="1"/>
</dbReference>
<dbReference type="SMART" id="SM00389">
    <property type="entry name" value="HOX"/>
    <property type="match status" value="1"/>
</dbReference>
<dbReference type="Pfam" id="PF05920">
    <property type="entry name" value="Homeobox_KN"/>
    <property type="match status" value="1"/>
</dbReference>
<feature type="compositionally biased region" description="Low complexity" evidence="7">
    <location>
        <begin position="12"/>
        <end position="22"/>
    </location>
</feature>
<dbReference type="Pfam" id="PF00291">
    <property type="entry name" value="PALP"/>
    <property type="match status" value="1"/>
</dbReference>
<dbReference type="HOGENOM" id="CLU_249293_0_0_1"/>
<feature type="region of interest" description="Disordered" evidence="7">
    <location>
        <begin position="1"/>
        <end position="22"/>
    </location>
</feature>
<dbReference type="PANTHER" id="PTHR42937:SF1">
    <property type="entry name" value="DIAMINOPROPIONATE AMMONIA-LYASE"/>
    <property type="match status" value="1"/>
</dbReference>
<keyword evidence="3 6" id="KW-0371">Homeobox</keyword>
<dbReference type="GO" id="GO:0003677">
    <property type="term" value="F:DNA binding"/>
    <property type="evidence" value="ECO:0007669"/>
    <property type="project" value="UniProtKB-UniRule"/>
</dbReference>
<keyword evidence="5" id="KW-0479">Metal-binding</keyword>
<feature type="region of interest" description="Disordered" evidence="7">
    <location>
        <begin position="1124"/>
        <end position="1147"/>
    </location>
</feature>
<accession>G3XWS1</accession>
<dbReference type="InterPro" id="IPR036264">
    <property type="entry name" value="Bact_exopeptidase_dim_dom"/>
</dbReference>
<keyword evidence="4 6" id="KW-0539">Nucleus</keyword>
<dbReference type="PROSITE" id="PS50157">
    <property type="entry name" value="ZINC_FINGER_C2H2_2"/>
    <property type="match status" value="1"/>
</dbReference>
<dbReference type="SUPFAM" id="SSF53686">
    <property type="entry name" value="Tryptophan synthase beta subunit-like PLP-dependent enzymes"/>
    <property type="match status" value="1"/>
</dbReference>
<gene>
    <name evidence="10" type="ORF">ASPNIDRAFT_129033</name>
</gene>
<dbReference type="InterPro" id="IPR017970">
    <property type="entry name" value="Homeobox_CS"/>
</dbReference>
<feature type="compositionally biased region" description="Low complexity" evidence="7">
    <location>
        <begin position="1087"/>
        <end position="1100"/>
    </location>
</feature>
<dbReference type="Gene3D" id="3.30.70.360">
    <property type="match status" value="1"/>
</dbReference>
<dbReference type="Pfam" id="PF07687">
    <property type="entry name" value="M20_dimer"/>
    <property type="match status" value="1"/>
</dbReference>
<evidence type="ECO:0000259" key="9">
    <source>
        <dbReference type="PROSITE" id="PS50157"/>
    </source>
</evidence>
<dbReference type="Pfam" id="PF01546">
    <property type="entry name" value="Peptidase_M20"/>
    <property type="match status" value="1"/>
</dbReference>
<dbReference type="GO" id="GO:0005634">
    <property type="term" value="C:nucleus"/>
    <property type="evidence" value="ECO:0007669"/>
    <property type="project" value="UniProtKB-SubCell"/>
</dbReference>
<feature type="DNA-binding region" description="Homeobox" evidence="6">
    <location>
        <begin position="958"/>
        <end position="1020"/>
    </location>
</feature>
<evidence type="ECO:0000256" key="5">
    <source>
        <dbReference type="PROSITE-ProRule" id="PRU00042"/>
    </source>
</evidence>
<evidence type="ECO:0000256" key="6">
    <source>
        <dbReference type="PROSITE-ProRule" id="PRU00108"/>
    </source>
</evidence>
<dbReference type="InterPro" id="IPR001356">
    <property type="entry name" value="HD"/>
</dbReference>
<dbReference type="VEuPathDB" id="FungiDB:ASPNIDRAFT2_1119488"/>
<dbReference type="InterPro" id="IPR008422">
    <property type="entry name" value="KN_HD"/>
</dbReference>
<dbReference type="STRING" id="380704.G3XWS1"/>
<feature type="region of interest" description="Disordered" evidence="7">
    <location>
        <begin position="1074"/>
        <end position="1100"/>
    </location>
</feature>
<comment type="subcellular location">
    <subcellularLocation>
        <location evidence="6">Nucleus</location>
    </subcellularLocation>
</comment>
<dbReference type="InterPro" id="IPR001926">
    <property type="entry name" value="TrpB-like_PALP"/>
</dbReference>
<evidence type="ECO:0000313" key="11">
    <source>
        <dbReference type="Proteomes" id="UP000009038"/>
    </source>
</evidence>
<feature type="domain" description="Homeobox" evidence="8">
    <location>
        <begin position="956"/>
        <end position="1019"/>
    </location>
</feature>